<accession>A0A816SKQ8</accession>
<dbReference type="Proteomes" id="UP000663887">
    <property type="component" value="Unassembled WGS sequence"/>
</dbReference>
<dbReference type="EMBL" id="CAJNRG010006829">
    <property type="protein sequence ID" value="CAF2089197.1"/>
    <property type="molecule type" value="Genomic_DNA"/>
</dbReference>
<gene>
    <name evidence="1" type="ORF">XDN619_LOCUS16272</name>
</gene>
<evidence type="ECO:0000313" key="1">
    <source>
        <dbReference type="EMBL" id="CAF2089197.1"/>
    </source>
</evidence>
<dbReference type="AlphaFoldDB" id="A0A816SKQ8"/>
<sequence length="101" mass="11490">MQLYSRSPEDIKLEKTMATIMNFSVIVFTREFSTNNKQDESSCQFTHSYNLKTDQIIAPLLVNGLIIGGNFLKNACCSKTKELQHISFCKQLPSAIQKTIR</sequence>
<name>A0A816SKQ8_9BILA</name>
<proteinExistence type="predicted"/>
<protein>
    <submittedName>
        <fullName evidence="1">Uncharacterized protein</fullName>
    </submittedName>
</protein>
<evidence type="ECO:0000313" key="2">
    <source>
        <dbReference type="Proteomes" id="UP000663887"/>
    </source>
</evidence>
<organism evidence="1 2">
    <name type="scientific">Rotaria magnacalcarata</name>
    <dbReference type="NCBI Taxonomy" id="392030"/>
    <lineage>
        <taxon>Eukaryota</taxon>
        <taxon>Metazoa</taxon>
        <taxon>Spiralia</taxon>
        <taxon>Gnathifera</taxon>
        <taxon>Rotifera</taxon>
        <taxon>Eurotatoria</taxon>
        <taxon>Bdelloidea</taxon>
        <taxon>Philodinida</taxon>
        <taxon>Philodinidae</taxon>
        <taxon>Rotaria</taxon>
    </lineage>
</organism>
<reference evidence="1" key="1">
    <citation type="submission" date="2021-02" db="EMBL/GenBank/DDBJ databases">
        <authorList>
            <person name="Nowell W R."/>
        </authorList>
    </citation>
    <scope>NUCLEOTIDE SEQUENCE</scope>
</reference>
<comment type="caution">
    <text evidence="1">The sequence shown here is derived from an EMBL/GenBank/DDBJ whole genome shotgun (WGS) entry which is preliminary data.</text>
</comment>